<reference evidence="1" key="1">
    <citation type="journal article" date="2020" name="Stud. Mycol.">
        <title>101 Dothideomycetes genomes: a test case for predicting lifestyles and emergence of pathogens.</title>
        <authorList>
            <person name="Haridas S."/>
            <person name="Albert R."/>
            <person name="Binder M."/>
            <person name="Bloem J."/>
            <person name="Labutti K."/>
            <person name="Salamov A."/>
            <person name="Andreopoulos B."/>
            <person name="Baker S."/>
            <person name="Barry K."/>
            <person name="Bills G."/>
            <person name="Bluhm B."/>
            <person name="Cannon C."/>
            <person name="Castanera R."/>
            <person name="Culley D."/>
            <person name="Daum C."/>
            <person name="Ezra D."/>
            <person name="Gonzalez J."/>
            <person name="Henrissat B."/>
            <person name="Kuo A."/>
            <person name="Liang C."/>
            <person name="Lipzen A."/>
            <person name="Lutzoni F."/>
            <person name="Magnuson J."/>
            <person name="Mondo S."/>
            <person name="Nolan M."/>
            <person name="Ohm R."/>
            <person name="Pangilinan J."/>
            <person name="Park H.-J."/>
            <person name="Ramirez L."/>
            <person name="Alfaro M."/>
            <person name="Sun H."/>
            <person name="Tritt A."/>
            <person name="Yoshinaga Y."/>
            <person name="Zwiers L.-H."/>
            <person name="Turgeon B."/>
            <person name="Goodwin S."/>
            <person name="Spatafora J."/>
            <person name="Crous P."/>
            <person name="Grigoriev I."/>
        </authorList>
    </citation>
    <scope>NUCLEOTIDE SEQUENCE</scope>
    <source>
        <strain evidence="1">CBS 130266</strain>
    </source>
</reference>
<comment type="caution">
    <text evidence="1">The sequence shown here is derived from an EMBL/GenBank/DDBJ whole genome shotgun (WGS) entry which is preliminary data.</text>
</comment>
<gene>
    <name evidence="1" type="ORF">EJ08DRAFT_102415</name>
</gene>
<keyword evidence="2" id="KW-1185">Reference proteome</keyword>
<name>A0A9P4NX68_9PEZI</name>
<dbReference type="Proteomes" id="UP000800235">
    <property type="component" value="Unassembled WGS sequence"/>
</dbReference>
<evidence type="ECO:0008006" key="3">
    <source>
        <dbReference type="Google" id="ProtNLM"/>
    </source>
</evidence>
<dbReference type="AlphaFoldDB" id="A0A9P4NX68"/>
<evidence type="ECO:0000313" key="1">
    <source>
        <dbReference type="EMBL" id="KAF2432948.1"/>
    </source>
</evidence>
<accession>A0A9P4NX68</accession>
<protein>
    <recommendedName>
        <fullName evidence="3">Heterokaryon incompatibility domain-containing protein</fullName>
    </recommendedName>
</protein>
<dbReference type="OrthoDB" id="3557394at2759"/>
<dbReference type="PANTHER" id="PTHR24148">
    <property type="entry name" value="ANKYRIN REPEAT DOMAIN-CONTAINING PROTEIN 39 HOMOLOG-RELATED"/>
    <property type="match status" value="1"/>
</dbReference>
<organism evidence="1 2">
    <name type="scientific">Tothia fuscella</name>
    <dbReference type="NCBI Taxonomy" id="1048955"/>
    <lineage>
        <taxon>Eukaryota</taxon>
        <taxon>Fungi</taxon>
        <taxon>Dikarya</taxon>
        <taxon>Ascomycota</taxon>
        <taxon>Pezizomycotina</taxon>
        <taxon>Dothideomycetes</taxon>
        <taxon>Pleosporomycetidae</taxon>
        <taxon>Venturiales</taxon>
        <taxon>Cylindrosympodiaceae</taxon>
        <taxon>Tothia</taxon>
    </lineage>
</organism>
<dbReference type="InterPro" id="IPR052895">
    <property type="entry name" value="HetReg/Transcr_Mod"/>
</dbReference>
<dbReference type="EMBL" id="MU007023">
    <property type="protein sequence ID" value="KAF2432948.1"/>
    <property type="molecule type" value="Genomic_DNA"/>
</dbReference>
<sequence>MGCFEVTPTSRNITNLRIPNAPDGMKRIMELEWWSRMWTVQEVVLPPKATIIYGTLTAPWSIFTNAWSTYSDHSNTCCSISFLAMDPAETEILSMTNDKIAEIEAVKSELAQGETESHGLFYRFSGQKASDARVKVFGILAMIDPDSEHVSLSPNYSLSKRKVYTTATIEIIKSTESLYPIENVHPSPDRDIPSWVLDWEYPPPRNIKSGEIYRTYMRRHYGLL</sequence>
<proteinExistence type="predicted"/>
<dbReference type="PANTHER" id="PTHR24148:SF64">
    <property type="entry name" value="HETEROKARYON INCOMPATIBILITY DOMAIN-CONTAINING PROTEIN"/>
    <property type="match status" value="1"/>
</dbReference>
<evidence type="ECO:0000313" key="2">
    <source>
        <dbReference type="Proteomes" id="UP000800235"/>
    </source>
</evidence>